<evidence type="ECO:0000313" key="1">
    <source>
        <dbReference type="EMBL" id="PKK58028.1"/>
    </source>
</evidence>
<proteinExistence type="predicted"/>
<gene>
    <name evidence="1" type="ORF">RhiirC2_796972</name>
</gene>
<sequence length="128" mass="15164">MRPEYFIETSSATYITNLESIIKNENFFNTLKKKDKVKPIWVLFVDGKPNKNLKYTKNIIQYTHLFHFFNLNDYLTIYTYVSNQSAYNLVKQSIASLFEKFAGITLPIKEFVLHLNNQKNMINKKLAR</sequence>
<organism evidence="1 2">
    <name type="scientific">Rhizophagus irregularis</name>
    <dbReference type="NCBI Taxonomy" id="588596"/>
    <lineage>
        <taxon>Eukaryota</taxon>
        <taxon>Fungi</taxon>
        <taxon>Fungi incertae sedis</taxon>
        <taxon>Mucoromycota</taxon>
        <taxon>Glomeromycotina</taxon>
        <taxon>Glomeromycetes</taxon>
        <taxon>Glomerales</taxon>
        <taxon>Glomeraceae</taxon>
        <taxon>Rhizophagus</taxon>
    </lineage>
</organism>
<dbReference type="Proteomes" id="UP000233469">
    <property type="component" value="Unassembled WGS sequence"/>
</dbReference>
<protein>
    <submittedName>
        <fullName evidence="1">Uncharacterized protein</fullName>
    </submittedName>
</protein>
<dbReference type="AlphaFoldDB" id="A0A2N1M8S2"/>
<comment type="caution">
    <text evidence="1">The sequence shown here is derived from an EMBL/GenBank/DDBJ whole genome shotgun (WGS) entry which is preliminary data.</text>
</comment>
<dbReference type="PANTHER" id="PTHR46954:SF1">
    <property type="entry name" value="C2H2-TYPE DOMAIN-CONTAINING PROTEIN"/>
    <property type="match status" value="1"/>
</dbReference>
<evidence type="ECO:0000313" key="2">
    <source>
        <dbReference type="Proteomes" id="UP000233469"/>
    </source>
</evidence>
<accession>A0A2N1M8S2</accession>
<reference evidence="1 2" key="1">
    <citation type="submission" date="2016-04" db="EMBL/GenBank/DDBJ databases">
        <title>Genome analyses suggest a sexual origin of heterokaryosis in a supposedly ancient asexual fungus.</title>
        <authorList>
            <person name="Ropars J."/>
            <person name="Sedzielewska K."/>
            <person name="Noel J."/>
            <person name="Charron P."/>
            <person name="Farinelli L."/>
            <person name="Marton T."/>
            <person name="Kruger M."/>
            <person name="Pelin A."/>
            <person name="Brachmann A."/>
            <person name="Corradi N."/>
        </authorList>
    </citation>
    <scope>NUCLEOTIDE SEQUENCE [LARGE SCALE GENOMIC DNA]</scope>
    <source>
        <strain evidence="1 2">C2</strain>
    </source>
</reference>
<reference evidence="1 2" key="2">
    <citation type="submission" date="2017-10" db="EMBL/GenBank/DDBJ databases">
        <title>Extensive intraspecific genome diversity in a model arbuscular mycorrhizal fungus.</title>
        <authorList>
            <person name="Chen E.C.H."/>
            <person name="Morin E."/>
            <person name="Baudet D."/>
            <person name="Noel J."/>
            <person name="Ndikumana S."/>
            <person name="Charron P."/>
            <person name="St-Onge C."/>
            <person name="Giorgi J."/>
            <person name="Grigoriev I.V."/>
            <person name="Roux C."/>
            <person name="Martin F.M."/>
            <person name="Corradi N."/>
        </authorList>
    </citation>
    <scope>NUCLEOTIDE SEQUENCE [LARGE SCALE GENOMIC DNA]</scope>
    <source>
        <strain evidence="1 2">C2</strain>
    </source>
</reference>
<dbReference type="PANTHER" id="PTHR46954">
    <property type="entry name" value="C2H2-TYPE DOMAIN-CONTAINING PROTEIN"/>
    <property type="match status" value="1"/>
</dbReference>
<name>A0A2N1M8S2_9GLOM</name>
<dbReference type="EMBL" id="LLXL01003891">
    <property type="protein sequence ID" value="PKK58028.1"/>
    <property type="molecule type" value="Genomic_DNA"/>
</dbReference>